<reference evidence="2" key="1">
    <citation type="submission" date="2022-03" db="EMBL/GenBank/DDBJ databases">
        <authorList>
            <person name="Martin C."/>
        </authorList>
    </citation>
    <scope>NUCLEOTIDE SEQUENCE</scope>
</reference>
<accession>A0A8S4QCC1</accession>
<feature type="compositionally biased region" description="Polar residues" evidence="1">
    <location>
        <begin position="358"/>
        <end position="371"/>
    </location>
</feature>
<evidence type="ECO:0000313" key="2">
    <source>
        <dbReference type="EMBL" id="CAH1803213.1"/>
    </source>
</evidence>
<keyword evidence="3" id="KW-1185">Reference proteome</keyword>
<evidence type="ECO:0000256" key="1">
    <source>
        <dbReference type="SAM" id="MobiDB-lite"/>
    </source>
</evidence>
<comment type="caution">
    <text evidence="2">The sequence shown here is derived from an EMBL/GenBank/DDBJ whole genome shotgun (WGS) entry which is preliminary data.</text>
</comment>
<evidence type="ECO:0000313" key="3">
    <source>
        <dbReference type="Proteomes" id="UP000749559"/>
    </source>
</evidence>
<dbReference type="AlphaFoldDB" id="A0A8S4QCC1"/>
<name>A0A8S4QCC1_OWEFU</name>
<gene>
    <name evidence="2" type="ORF">OFUS_LOCUS26824</name>
</gene>
<feature type="non-terminal residue" evidence="2">
    <location>
        <position position="416"/>
    </location>
</feature>
<feature type="region of interest" description="Disordered" evidence="1">
    <location>
        <begin position="355"/>
        <end position="380"/>
    </location>
</feature>
<dbReference type="EMBL" id="CAIIXF020000331">
    <property type="protein sequence ID" value="CAH1803213.1"/>
    <property type="molecule type" value="Genomic_DNA"/>
</dbReference>
<protein>
    <submittedName>
        <fullName evidence="2">Uncharacterized protein</fullName>
    </submittedName>
</protein>
<sequence length="416" mass="47247">QLLCLLLDMSIGNIVKYLKRDILCNNKIKLFHCSTVEGVLMSTYAWIVFLEISGSNVSIQVHIAGIVILVPCILYRAILHQAHIEISFILLLLLSCIQNFNSNSSSSITSLLSDTLLVLYMSMDSFYKAKTYRFNHQCKSIKNRNDNRQNDPNLTITKNITNEGGSRCCILNCENEGRRHLRTLNGFYEIDINFDILNADIVSELKICNSHYSKQPHKRHKRFSNPDNVEPVNYKNFTQKECVHCKGTYTLTTVKCQSHVIFVSEKTFVCPCSYKTDLVNDGIKDQKIDGYACSKCESYFTDLIETSKKYNTLIGDLTEPLEQCKITNPNLSQSVSDNSTYNSNSDTLFEAKHDPIEKSSSADPSKSNNRNNPERSANDTVFEFTPKMTDSSSYHLKSKLGILESLHQHSCSLEME</sequence>
<dbReference type="Proteomes" id="UP000749559">
    <property type="component" value="Unassembled WGS sequence"/>
</dbReference>
<feature type="non-terminal residue" evidence="2">
    <location>
        <position position="1"/>
    </location>
</feature>
<organism evidence="2 3">
    <name type="scientific">Owenia fusiformis</name>
    <name type="common">Polychaete worm</name>
    <dbReference type="NCBI Taxonomy" id="6347"/>
    <lineage>
        <taxon>Eukaryota</taxon>
        <taxon>Metazoa</taxon>
        <taxon>Spiralia</taxon>
        <taxon>Lophotrochozoa</taxon>
        <taxon>Annelida</taxon>
        <taxon>Polychaeta</taxon>
        <taxon>Sedentaria</taxon>
        <taxon>Canalipalpata</taxon>
        <taxon>Sabellida</taxon>
        <taxon>Oweniida</taxon>
        <taxon>Oweniidae</taxon>
        <taxon>Owenia</taxon>
    </lineage>
</organism>
<proteinExistence type="predicted"/>